<evidence type="ECO:0000313" key="2">
    <source>
        <dbReference type="Proteomes" id="UP001569414"/>
    </source>
</evidence>
<dbReference type="RefSeq" id="WP_371843984.1">
    <property type="nucleotide sequence ID" value="NZ_JBGMEL010000012.1"/>
</dbReference>
<dbReference type="Proteomes" id="UP001569414">
    <property type="component" value="Unassembled WGS sequence"/>
</dbReference>
<organism evidence="1 2">
    <name type="scientific">Microbulbifer echini</name>
    <dbReference type="NCBI Taxonomy" id="1529067"/>
    <lineage>
        <taxon>Bacteria</taxon>
        <taxon>Pseudomonadati</taxon>
        <taxon>Pseudomonadota</taxon>
        <taxon>Gammaproteobacteria</taxon>
        <taxon>Cellvibrionales</taxon>
        <taxon>Microbulbiferaceae</taxon>
        <taxon>Microbulbifer</taxon>
    </lineage>
</organism>
<protein>
    <recommendedName>
        <fullName evidence="3">DUF2235 domain-containing protein</fullName>
    </recommendedName>
</protein>
<reference evidence="1 2" key="1">
    <citation type="submission" date="2024-08" db="EMBL/GenBank/DDBJ databases">
        <authorList>
            <person name="Ishaq N."/>
        </authorList>
    </citation>
    <scope>NUCLEOTIDE SEQUENCE [LARGE SCALE GENOMIC DNA]</scope>
    <source>
        <strain evidence="1 2">JCM 30400</strain>
    </source>
</reference>
<name>A0ABV4NQ62_9GAMM</name>
<evidence type="ECO:0000313" key="1">
    <source>
        <dbReference type="EMBL" id="MFA0791527.1"/>
    </source>
</evidence>
<evidence type="ECO:0008006" key="3">
    <source>
        <dbReference type="Google" id="ProtNLM"/>
    </source>
</evidence>
<accession>A0ABV4NQ62</accession>
<comment type="caution">
    <text evidence="1">The sequence shown here is derived from an EMBL/GenBank/DDBJ whole genome shotgun (WGS) entry which is preliminary data.</text>
</comment>
<keyword evidence="2" id="KW-1185">Reference proteome</keyword>
<dbReference type="EMBL" id="JBGMEL010000012">
    <property type="protein sequence ID" value="MFA0791527.1"/>
    <property type="molecule type" value="Genomic_DNA"/>
</dbReference>
<sequence>MKFQIIKNLFWLSIAFNSDQTQAFKPKSDFSVNLERVRYCQEFWCLQQDTPSEYQAWEVEGVSNSRQLHTQIARVQSPERDNVKNLVFVAAGQQPPGNGAENSVTGQRAGYKKDCGVLKKSCSRSIDGRSLARQLLDSEHFPTDETFLAIAFDTQFNQMISGNEKSRIEKAYLSWLKSKAYASNLETIYLAGSSRGGCLVMRLAKAMRADPDFRNIRTVVHSFDGVCKWTQNELGVTSSFHRNPMNSRYLSYYTDLHTQFPYKDNLYLRQLTGGAEVIELSGVHSFAYTAQDTDLGWYSQRWVNLDHTSIGRDMSQDVRNQTVVPFLQHLDDVL</sequence>
<proteinExistence type="predicted"/>
<gene>
    <name evidence="1" type="ORF">ACCI51_13295</name>
</gene>